<evidence type="ECO:0000256" key="9">
    <source>
        <dbReference type="HAMAP-Rule" id="MF_00151"/>
    </source>
</evidence>
<evidence type="ECO:0000256" key="7">
    <source>
        <dbReference type="ARBA" id="ARBA00022993"/>
    </source>
</evidence>
<dbReference type="NCBIfam" id="TIGR00125">
    <property type="entry name" value="cyt_tran_rel"/>
    <property type="match status" value="1"/>
</dbReference>
<dbReference type="eggNOG" id="COG0669">
    <property type="taxonomic scope" value="Bacteria"/>
</dbReference>
<feature type="binding site" evidence="9">
    <location>
        <position position="106"/>
    </location>
    <ligand>
        <name>ATP</name>
        <dbReference type="ChEBI" id="CHEBI:30616"/>
    </ligand>
</feature>
<dbReference type="GO" id="GO:0005524">
    <property type="term" value="F:ATP binding"/>
    <property type="evidence" value="ECO:0007669"/>
    <property type="project" value="UniProtKB-KW"/>
</dbReference>
<evidence type="ECO:0000256" key="5">
    <source>
        <dbReference type="ARBA" id="ARBA00022840"/>
    </source>
</evidence>
<comment type="similarity">
    <text evidence="9">Belongs to the bacterial CoaD family.</text>
</comment>
<dbReference type="GO" id="GO:0004595">
    <property type="term" value="F:pantetheine-phosphate adenylyltransferase activity"/>
    <property type="evidence" value="ECO:0007669"/>
    <property type="project" value="UniProtKB-UniRule"/>
</dbReference>
<feature type="binding site" evidence="9">
    <location>
        <position position="81"/>
    </location>
    <ligand>
        <name>substrate</name>
    </ligand>
</feature>
<sequence length="171" mass="18950">MRGGYTRPMPKVIYPGSFDPPTYGHLNIIERAARIFESVEVVISVNPRKKSTFSPDERKALLDDLVRGMGNVSIVVWDGLVVDYAKATGAQVIIRGVRALGDFAHEFELAMLNKGLDPEVETIFIPTDPQYFVLRSSAIKEIVSFGGDISSLVPSSVERALRERLGEEGRR</sequence>
<feature type="binding site" evidence="9">
    <location>
        <position position="95"/>
    </location>
    <ligand>
        <name>substrate</name>
    </ligand>
</feature>
<keyword evidence="6 9" id="KW-0460">Magnesium</keyword>
<dbReference type="PANTHER" id="PTHR21342">
    <property type="entry name" value="PHOSPHOPANTETHEINE ADENYLYLTRANSFERASE"/>
    <property type="match status" value="1"/>
</dbReference>
<dbReference type="PRINTS" id="PR01020">
    <property type="entry name" value="LPSBIOSNTHSS"/>
</dbReference>
<dbReference type="GO" id="GO:0005737">
    <property type="term" value="C:cytoplasm"/>
    <property type="evidence" value="ECO:0007669"/>
    <property type="project" value="UniProtKB-SubCell"/>
</dbReference>
<dbReference type="CDD" id="cd02163">
    <property type="entry name" value="PPAT"/>
    <property type="match status" value="1"/>
</dbReference>
<evidence type="ECO:0000313" key="11">
    <source>
        <dbReference type="EMBL" id="ADN02008.1"/>
    </source>
</evidence>
<dbReference type="KEGG" id="sta:STHERM_c10630"/>
<keyword evidence="1 9" id="KW-0963">Cytoplasm</keyword>
<gene>
    <name evidence="9" type="primary">coaD</name>
    <name evidence="11" type="ordered locus">STHERM_c10630</name>
</gene>
<keyword evidence="4 9" id="KW-0547">Nucleotide-binding</keyword>
<dbReference type="Proteomes" id="UP000001296">
    <property type="component" value="Chromosome"/>
</dbReference>
<evidence type="ECO:0000313" key="12">
    <source>
        <dbReference type="Proteomes" id="UP000001296"/>
    </source>
</evidence>
<feature type="site" description="Transition state stabilizer" evidence="9">
    <location>
        <position position="25"/>
    </location>
</feature>
<keyword evidence="3 9" id="KW-0548">Nucleotidyltransferase</keyword>
<evidence type="ECO:0000256" key="8">
    <source>
        <dbReference type="ARBA" id="ARBA00029346"/>
    </source>
</evidence>
<comment type="pathway">
    <text evidence="9">Cofactor biosynthesis; coenzyme A biosynthesis; CoA from (R)-pantothenate: step 4/5.</text>
</comment>
<proteinExistence type="inferred from homology"/>
<dbReference type="Pfam" id="PF01467">
    <property type="entry name" value="CTP_transf_like"/>
    <property type="match status" value="1"/>
</dbReference>
<organism evidence="11 12">
    <name type="scientific">Winmispira thermophila (strain ATCC 49972 / DSM 6192 / RI 19.B1)</name>
    <name type="common">Spirochaeta thermophila</name>
    <dbReference type="NCBI Taxonomy" id="665571"/>
    <lineage>
        <taxon>Bacteria</taxon>
        <taxon>Pseudomonadati</taxon>
        <taxon>Spirochaetota</taxon>
        <taxon>Spirochaetia</taxon>
        <taxon>Winmispirales</taxon>
        <taxon>Winmispiraceae</taxon>
        <taxon>Winmispira</taxon>
    </lineage>
</organism>
<reference key="1">
    <citation type="submission" date="2009-08" db="EMBL/GenBank/DDBJ databases">
        <title>The genome sequence of Spirochaeta thermophila DSM6192.</title>
        <authorList>
            <person name="Angelov A."/>
            <person name="Mientus M."/>
            <person name="Wittenberg S."/>
            <person name="Lehmann R."/>
            <person name="Liesegang H."/>
            <person name="Daniel R."/>
            <person name="Liebl W."/>
        </authorList>
    </citation>
    <scope>NUCLEOTIDE SEQUENCE</scope>
    <source>
        <strain>DSM 6192</strain>
    </source>
</reference>
<evidence type="ECO:0000256" key="6">
    <source>
        <dbReference type="ARBA" id="ARBA00022842"/>
    </source>
</evidence>
<keyword evidence="7 9" id="KW-0173">Coenzyme A biosynthesis</keyword>
<comment type="catalytic activity">
    <reaction evidence="8 9">
        <text>(R)-4'-phosphopantetheine + ATP + H(+) = 3'-dephospho-CoA + diphosphate</text>
        <dbReference type="Rhea" id="RHEA:19801"/>
        <dbReference type="ChEBI" id="CHEBI:15378"/>
        <dbReference type="ChEBI" id="CHEBI:30616"/>
        <dbReference type="ChEBI" id="CHEBI:33019"/>
        <dbReference type="ChEBI" id="CHEBI:57328"/>
        <dbReference type="ChEBI" id="CHEBI:61723"/>
        <dbReference type="EC" id="2.7.7.3"/>
    </reaction>
</comment>
<protein>
    <recommendedName>
        <fullName evidence="9">Phosphopantetheine adenylyltransferase</fullName>
        <ecNumber evidence="9">2.7.7.3</ecNumber>
    </recommendedName>
    <alternativeName>
        <fullName evidence="9">Dephospho-CoA pyrophosphorylase</fullName>
    </alternativeName>
    <alternativeName>
        <fullName evidence="9">Pantetheine-phosphate adenylyltransferase</fullName>
        <shortName evidence="9">PPAT</shortName>
    </alternativeName>
</protein>
<dbReference type="InterPro" id="IPR004821">
    <property type="entry name" value="Cyt_trans-like"/>
</dbReference>
<dbReference type="Gene3D" id="3.40.50.620">
    <property type="entry name" value="HUPs"/>
    <property type="match status" value="1"/>
</dbReference>
<dbReference type="NCBIfam" id="TIGR01510">
    <property type="entry name" value="coaD_prev_kdtB"/>
    <property type="match status" value="1"/>
</dbReference>
<dbReference type="HOGENOM" id="CLU_100149_0_1_12"/>
<dbReference type="GO" id="GO:0015937">
    <property type="term" value="P:coenzyme A biosynthetic process"/>
    <property type="evidence" value="ECO:0007669"/>
    <property type="project" value="UniProtKB-UniRule"/>
</dbReference>
<dbReference type="UniPathway" id="UPA00241">
    <property type="reaction ID" value="UER00355"/>
</dbReference>
<feature type="binding site" evidence="9">
    <location>
        <position position="49"/>
    </location>
    <ligand>
        <name>substrate</name>
    </ligand>
</feature>
<feature type="binding site" evidence="9">
    <location>
        <begin position="131"/>
        <end position="137"/>
    </location>
    <ligand>
        <name>ATP</name>
        <dbReference type="ChEBI" id="CHEBI:30616"/>
    </ligand>
</feature>
<comment type="subunit">
    <text evidence="9">Homohexamer.</text>
</comment>
<dbReference type="PANTHER" id="PTHR21342:SF1">
    <property type="entry name" value="PHOSPHOPANTETHEINE ADENYLYLTRANSFERASE"/>
    <property type="match status" value="1"/>
</dbReference>
<evidence type="ECO:0000256" key="2">
    <source>
        <dbReference type="ARBA" id="ARBA00022679"/>
    </source>
</evidence>
<feature type="binding site" evidence="9">
    <location>
        <position position="17"/>
    </location>
    <ligand>
        <name>substrate</name>
    </ligand>
</feature>
<evidence type="ECO:0000259" key="10">
    <source>
        <dbReference type="Pfam" id="PF01467"/>
    </source>
</evidence>
<dbReference type="HAMAP" id="MF_00151">
    <property type="entry name" value="PPAT_bact"/>
    <property type="match status" value="1"/>
</dbReference>
<name>E0RSM2_WINT6</name>
<dbReference type="InterPro" id="IPR014729">
    <property type="entry name" value="Rossmann-like_a/b/a_fold"/>
</dbReference>
<reference evidence="11 12" key="2">
    <citation type="journal article" date="2010" name="J. Bacteriol.">
        <title>Genome sequence of the polysaccharide-degrading, thermophilic anaerobe Spirochaeta thermophila DSM 6192.</title>
        <authorList>
            <person name="Angelov A."/>
            <person name="Liebl S."/>
            <person name="Ballschmiter M."/>
            <person name="Bomeke M."/>
            <person name="Lehmann R."/>
            <person name="Liesegang H."/>
            <person name="Daniel R."/>
            <person name="Liebl W."/>
        </authorList>
    </citation>
    <scope>NUCLEOTIDE SEQUENCE [LARGE SCALE GENOMIC DNA]</scope>
    <source>
        <strain evidence="12">ATCC 49972 / DSM 6192 / RI 19.B1</strain>
    </source>
</reference>
<keyword evidence="5 9" id="KW-0067">ATP-binding</keyword>
<evidence type="ECO:0000256" key="4">
    <source>
        <dbReference type="ARBA" id="ARBA00022741"/>
    </source>
</evidence>
<feature type="binding site" evidence="9">
    <location>
        <begin position="17"/>
        <end position="18"/>
    </location>
    <ligand>
        <name>ATP</name>
        <dbReference type="ChEBI" id="CHEBI:30616"/>
    </ligand>
</feature>
<dbReference type="EC" id="2.7.7.3" evidence="9"/>
<comment type="function">
    <text evidence="9">Reversibly transfers an adenylyl group from ATP to 4'-phosphopantetheine, yielding dephospho-CoA (dPCoA) and pyrophosphate.</text>
</comment>
<evidence type="ECO:0000256" key="1">
    <source>
        <dbReference type="ARBA" id="ARBA00022490"/>
    </source>
</evidence>
<accession>E0RSM2</accession>
<feature type="binding site" evidence="9">
    <location>
        <position position="25"/>
    </location>
    <ligand>
        <name>ATP</name>
        <dbReference type="ChEBI" id="CHEBI:30616"/>
    </ligand>
</feature>
<comment type="subcellular location">
    <subcellularLocation>
        <location evidence="9">Cytoplasm</location>
    </subcellularLocation>
</comment>
<dbReference type="EMBL" id="CP001698">
    <property type="protein sequence ID" value="ADN02008.1"/>
    <property type="molecule type" value="Genomic_DNA"/>
</dbReference>
<keyword evidence="2 9" id="KW-0808">Transferase</keyword>
<dbReference type="InterPro" id="IPR001980">
    <property type="entry name" value="PPAT"/>
</dbReference>
<evidence type="ECO:0000256" key="3">
    <source>
        <dbReference type="ARBA" id="ARBA00022695"/>
    </source>
</evidence>
<dbReference type="PaxDb" id="665571-STHERM_c10630"/>
<dbReference type="SUPFAM" id="SSF52374">
    <property type="entry name" value="Nucleotidylyl transferase"/>
    <property type="match status" value="1"/>
</dbReference>
<dbReference type="AlphaFoldDB" id="E0RSM2"/>
<feature type="binding site" evidence="9">
    <location>
        <begin position="96"/>
        <end position="98"/>
    </location>
    <ligand>
        <name>ATP</name>
        <dbReference type="ChEBI" id="CHEBI:30616"/>
    </ligand>
</feature>
<feature type="domain" description="Cytidyltransferase-like" evidence="10">
    <location>
        <begin position="13"/>
        <end position="141"/>
    </location>
</feature>
<comment type="cofactor">
    <cofactor evidence="9">
        <name>Mg(2+)</name>
        <dbReference type="ChEBI" id="CHEBI:18420"/>
    </cofactor>
</comment>